<dbReference type="VEuPathDB" id="FungiDB:An09g02705"/>
<dbReference type="AlphaFoldDB" id="A0AAJ8BS97"/>
<name>A0AAJ8BS97_ASPNG</name>
<accession>A0AAJ8BS97</accession>
<dbReference type="GeneID" id="84591988"/>
<proteinExistence type="predicted"/>
<dbReference type="RefSeq" id="XP_059601350.1">
    <property type="nucleotide sequence ID" value="XM_059749681.1"/>
</dbReference>
<reference evidence="1" key="2">
    <citation type="submission" date="2025-08" db="UniProtKB">
        <authorList>
            <consortium name="RefSeq"/>
        </authorList>
    </citation>
    <scope>IDENTIFICATION</scope>
</reference>
<gene>
    <name evidence="1" type="ORF">An09g02705</name>
</gene>
<protein>
    <submittedName>
        <fullName evidence="1">Uncharacterized protein</fullName>
    </submittedName>
</protein>
<organism evidence="1">
    <name type="scientific">Aspergillus niger</name>
    <dbReference type="NCBI Taxonomy" id="5061"/>
    <lineage>
        <taxon>Eukaryota</taxon>
        <taxon>Fungi</taxon>
        <taxon>Dikarya</taxon>
        <taxon>Ascomycota</taxon>
        <taxon>Pezizomycotina</taxon>
        <taxon>Eurotiomycetes</taxon>
        <taxon>Eurotiomycetidae</taxon>
        <taxon>Eurotiales</taxon>
        <taxon>Aspergillaceae</taxon>
        <taxon>Aspergillus</taxon>
        <taxon>Aspergillus subgen. Circumdati</taxon>
    </lineage>
</organism>
<reference evidence="1" key="1">
    <citation type="submission" date="2025-02" db="EMBL/GenBank/DDBJ databases">
        <authorList>
            <consortium name="NCBI Genome Project"/>
        </authorList>
    </citation>
    <scope>NUCLEOTIDE SEQUENCE</scope>
</reference>
<sequence>MALLLLSVLQFSLDNFLTTVIKKETNIPAKIVIPHFFILKAVKRE</sequence>
<evidence type="ECO:0000313" key="1">
    <source>
        <dbReference type="RefSeq" id="XP_059601350.1"/>
    </source>
</evidence>
<dbReference type="KEGG" id="ang:An09g02705"/>